<reference evidence="4" key="1">
    <citation type="submission" date="2024-04" db="EMBL/GenBank/DDBJ databases">
        <authorList>
            <person name="Shaw F."/>
            <person name="Minotto A."/>
        </authorList>
    </citation>
    <scope>NUCLEOTIDE SEQUENCE [LARGE SCALE GENOMIC DNA]</scope>
</reference>
<dbReference type="Proteomes" id="UP001497453">
    <property type="component" value="Chromosome 3"/>
</dbReference>
<dbReference type="Gene3D" id="2.60.120.260">
    <property type="entry name" value="Galactose-binding domain-like"/>
    <property type="match status" value="1"/>
</dbReference>
<evidence type="ECO:0000313" key="3">
    <source>
        <dbReference type="EMBL" id="CAL1703260.1"/>
    </source>
</evidence>
<keyword evidence="2" id="KW-0472">Membrane</keyword>
<sequence length="337" mass="34806">MSNTQFVALRAGGGSAHATFCSASSTSYSFTFSGTRITVGGVLLPPNGTATLTSTYTVDDSQPVTYRAPTNTTQESDSVVFFLSPFLSAAQHTLVVDVASCSTENPYIIQLIGYIPTSTSTLPSASYMPTNFPLPTGSAANGASTNESHSSTPVGAIVGGVIGGVALLVITAITLWYFCFRRGRGQPYFYKSAEAGDLLGQEVKPYDGPGPQSPPSTAPSQDPLSYYTPTVTGSHSPPASDMGGSSYIQSASNYTRQSYAPSTVLSIANPNAGPAVRASPNQPPSKAAQAGLLSIPQEATYHADSGVRFGAPGEPSSSGAYVDPTVPADIPPTYSER</sequence>
<feature type="region of interest" description="Disordered" evidence="1">
    <location>
        <begin position="305"/>
        <end position="337"/>
    </location>
</feature>
<gene>
    <name evidence="3" type="ORF">GFSPODELE1_LOCUS4486</name>
</gene>
<feature type="region of interest" description="Disordered" evidence="1">
    <location>
        <begin position="201"/>
        <end position="248"/>
    </location>
</feature>
<feature type="compositionally biased region" description="Polar residues" evidence="1">
    <location>
        <begin position="218"/>
        <end position="237"/>
    </location>
</feature>
<keyword evidence="4" id="KW-1185">Reference proteome</keyword>
<feature type="region of interest" description="Disordered" evidence="1">
    <location>
        <begin position="271"/>
        <end position="292"/>
    </location>
</feature>
<keyword evidence="2" id="KW-1133">Transmembrane helix</keyword>
<keyword evidence="2" id="KW-0812">Transmembrane</keyword>
<evidence type="ECO:0000256" key="1">
    <source>
        <dbReference type="SAM" id="MobiDB-lite"/>
    </source>
</evidence>
<dbReference type="EMBL" id="OZ037946">
    <property type="protein sequence ID" value="CAL1703260.1"/>
    <property type="molecule type" value="Genomic_DNA"/>
</dbReference>
<evidence type="ECO:0000313" key="4">
    <source>
        <dbReference type="Proteomes" id="UP001497453"/>
    </source>
</evidence>
<protein>
    <submittedName>
        <fullName evidence="3">Uncharacterized protein</fullName>
    </submittedName>
</protein>
<accession>A0ABP1D5V9</accession>
<proteinExistence type="predicted"/>
<name>A0ABP1D5V9_9APHY</name>
<evidence type="ECO:0000256" key="2">
    <source>
        <dbReference type="SAM" id="Phobius"/>
    </source>
</evidence>
<organism evidence="3 4">
    <name type="scientific">Somion occarium</name>
    <dbReference type="NCBI Taxonomy" id="3059160"/>
    <lineage>
        <taxon>Eukaryota</taxon>
        <taxon>Fungi</taxon>
        <taxon>Dikarya</taxon>
        <taxon>Basidiomycota</taxon>
        <taxon>Agaricomycotina</taxon>
        <taxon>Agaricomycetes</taxon>
        <taxon>Polyporales</taxon>
        <taxon>Cerrenaceae</taxon>
        <taxon>Somion</taxon>
    </lineage>
</organism>
<feature type="transmembrane region" description="Helical" evidence="2">
    <location>
        <begin position="154"/>
        <end position="178"/>
    </location>
</feature>